<keyword evidence="3" id="KW-0732">Signal</keyword>
<dbReference type="PANTHER" id="PTHR47364:SF2">
    <property type="entry name" value="CYSTEINE PROTEINASE INHIBITOR 5"/>
    <property type="match status" value="1"/>
</dbReference>
<dbReference type="Gene3D" id="3.10.450.10">
    <property type="match status" value="1"/>
</dbReference>
<dbReference type="Gramene" id="Potri.006G014700.1.v4.1">
    <property type="protein sequence ID" value="Potri.006G014700.1.v4.1"/>
    <property type="gene ID" value="Potri.006G014700.v4.1"/>
</dbReference>
<evidence type="ECO:0000313" key="6">
    <source>
        <dbReference type="Proteomes" id="UP000006729"/>
    </source>
</evidence>
<feature type="domain" description="Cystatin" evidence="4">
    <location>
        <begin position="31"/>
        <end position="107"/>
    </location>
</feature>
<reference evidence="5 6" key="1">
    <citation type="journal article" date="2006" name="Science">
        <title>The genome of black cottonwood, Populus trichocarpa (Torr. &amp; Gray).</title>
        <authorList>
            <person name="Tuskan G.A."/>
            <person name="Difazio S."/>
            <person name="Jansson S."/>
            <person name="Bohlmann J."/>
            <person name="Grigoriev I."/>
            <person name="Hellsten U."/>
            <person name="Putnam N."/>
            <person name="Ralph S."/>
            <person name="Rombauts S."/>
            <person name="Salamov A."/>
            <person name="Schein J."/>
            <person name="Sterck L."/>
            <person name="Aerts A."/>
            <person name="Bhalerao R.R."/>
            <person name="Bhalerao R.P."/>
            <person name="Blaudez D."/>
            <person name="Boerjan W."/>
            <person name="Brun A."/>
            <person name="Brunner A."/>
            <person name="Busov V."/>
            <person name="Campbell M."/>
            <person name="Carlson J."/>
            <person name="Chalot M."/>
            <person name="Chapman J."/>
            <person name="Chen G.L."/>
            <person name="Cooper D."/>
            <person name="Coutinho P.M."/>
            <person name="Couturier J."/>
            <person name="Covert S."/>
            <person name="Cronk Q."/>
            <person name="Cunningham R."/>
            <person name="Davis J."/>
            <person name="Degroeve S."/>
            <person name="Dejardin A."/>
            <person name="Depamphilis C."/>
            <person name="Detter J."/>
            <person name="Dirks B."/>
            <person name="Dubchak I."/>
            <person name="Duplessis S."/>
            <person name="Ehlting J."/>
            <person name="Ellis B."/>
            <person name="Gendler K."/>
            <person name="Goodstein D."/>
            <person name="Gribskov M."/>
            <person name="Grimwood J."/>
            <person name="Groover A."/>
            <person name="Gunter L."/>
            <person name="Hamberger B."/>
            <person name="Heinze B."/>
            <person name="Helariutta Y."/>
            <person name="Henrissat B."/>
            <person name="Holligan D."/>
            <person name="Holt R."/>
            <person name="Huang W."/>
            <person name="Islam-Faridi N."/>
            <person name="Jones S."/>
            <person name="Jones-Rhoades M."/>
            <person name="Jorgensen R."/>
            <person name="Joshi C."/>
            <person name="Kangasjarvi J."/>
            <person name="Karlsson J."/>
            <person name="Kelleher C."/>
            <person name="Kirkpatrick R."/>
            <person name="Kirst M."/>
            <person name="Kohler A."/>
            <person name="Kalluri U."/>
            <person name="Larimer F."/>
            <person name="Leebens-Mack J."/>
            <person name="Leple J.C."/>
            <person name="Locascio P."/>
            <person name="Lou Y."/>
            <person name="Lucas S."/>
            <person name="Martin F."/>
            <person name="Montanini B."/>
            <person name="Napoli C."/>
            <person name="Nelson D.R."/>
            <person name="Nelson C."/>
            <person name="Nieminen K."/>
            <person name="Nilsson O."/>
            <person name="Pereda V."/>
            <person name="Peter G."/>
            <person name="Philippe R."/>
            <person name="Pilate G."/>
            <person name="Poliakov A."/>
            <person name="Razumovskaya J."/>
            <person name="Richardson P."/>
            <person name="Rinaldi C."/>
            <person name="Ritland K."/>
            <person name="Rouze P."/>
            <person name="Ryaboy D."/>
            <person name="Schmutz J."/>
            <person name="Schrader J."/>
            <person name="Segerman B."/>
            <person name="Shin H."/>
            <person name="Siddiqui A."/>
            <person name="Sterky F."/>
            <person name="Terry A."/>
            <person name="Tsai C.J."/>
            <person name="Uberbacher E."/>
            <person name="Unneberg P."/>
            <person name="Vahala J."/>
            <person name="Wall K."/>
            <person name="Wessler S."/>
            <person name="Yang G."/>
            <person name="Yin T."/>
            <person name="Douglas C."/>
            <person name="Marra M."/>
            <person name="Sandberg G."/>
            <person name="Van de Peer Y."/>
            <person name="Rokhsar D."/>
        </authorList>
    </citation>
    <scope>NUCLEOTIDE SEQUENCE [LARGE SCALE GENOMIC DNA]</scope>
    <source>
        <strain evidence="6">cv. Nisqually</strain>
    </source>
</reference>
<dbReference type="STRING" id="3694.B9HCU4"/>
<accession>B9HCU4</accession>
<dbReference type="InterPro" id="IPR000010">
    <property type="entry name" value="Cystatin_dom"/>
</dbReference>
<dbReference type="FunCoup" id="B9HCU4">
    <property type="interactions" value="2"/>
</dbReference>
<keyword evidence="1" id="KW-0646">Protease inhibitor</keyword>
<keyword evidence="2" id="KW-0789">Thiol protease inhibitor</keyword>
<dbReference type="SMR" id="B9HCU4"/>
<dbReference type="KEGG" id="pop:7458514"/>
<evidence type="ECO:0000256" key="2">
    <source>
        <dbReference type="ARBA" id="ARBA00022704"/>
    </source>
</evidence>
<feature type="chain" id="PRO_5018551619" description="Cystatin domain-containing protein" evidence="3">
    <location>
        <begin position="26"/>
        <end position="111"/>
    </location>
</feature>
<evidence type="ECO:0000256" key="1">
    <source>
        <dbReference type="ARBA" id="ARBA00022690"/>
    </source>
</evidence>
<feature type="signal peptide" evidence="3">
    <location>
        <begin position="1"/>
        <end position="25"/>
    </location>
</feature>
<proteinExistence type="predicted"/>
<keyword evidence="6" id="KW-1185">Reference proteome</keyword>
<dbReference type="OMA" id="VHESYDY"/>
<dbReference type="InParanoid" id="B9HCU4"/>
<dbReference type="Proteomes" id="UP000006729">
    <property type="component" value="Chromosome 6"/>
</dbReference>
<dbReference type="OrthoDB" id="2012590at2759"/>
<dbReference type="AlphaFoldDB" id="B9HCU4"/>
<evidence type="ECO:0000313" key="5">
    <source>
        <dbReference type="EMBL" id="PNT29171.1"/>
    </source>
</evidence>
<dbReference type="GO" id="GO:0004869">
    <property type="term" value="F:cysteine-type endopeptidase inhibitor activity"/>
    <property type="evidence" value="ECO:0007669"/>
    <property type="project" value="UniProtKB-KW"/>
</dbReference>
<organism evidence="5 6">
    <name type="scientific">Populus trichocarpa</name>
    <name type="common">Western balsam poplar</name>
    <name type="synonym">Populus balsamifera subsp. trichocarpa</name>
    <dbReference type="NCBI Taxonomy" id="3694"/>
    <lineage>
        <taxon>Eukaryota</taxon>
        <taxon>Viridiplantae</taxon>
        <taxon>Streptophyta</taxon>
        <taxon>Embryophyta</taxon>
        <taxon>Tracheophyta</taxon>
        <taxon>Spermatophyta</taxon>
        <taxon>Magnoliopsida</taxon>
        <taxon>eudicotyledons</taxon>
        <taxon>Gunneridae</taxon>
        <taxon>Pentapetalae</taxon>
        <taxon>rosids</taxon>
        <taxon>fabids</taxon>
        <taxon>Malpighiales</taxon>
        <taxon>Salicaceae</taxon>
        <taxon>Saliceae</taxon>
        <taxon>Populus</taxon>
    </lineage>
</organism>
<protein>
    <recommendedName>
        <fullName evidence="4">Cystatin domain-containing protein</fullName>
    </recommendedName>
</protein>
<evidence type="ECO:0000256" key="3">
    <source>
        <dbReference type="SAM" id="SignalP"/>
    </source>
</evidence>
<dbReference type="Pfam" id="PF16845">
    <property type="entry name" value="SQAPI"/>
    <property type="match status" value="1"/>
</dbReference>
<dbReference type="EMBL" id="CM009295">
    <property type="protein sequence ID" value="PNT29171.1"/>
    <property type="molecule type" value="Genomic_DNA"/>
</dbReference>
<evidence type="ECO:0000259" key="4">
    <source>
        <dbReference type="Pfam" id="PF16845"/>
    </source>
</evidence>
<dbReference type="PANTHER" id="PTHR47364">
    <property type="entry name" value="CYSTEINE PROTEINASE INHIBITOR 5"/>
    <property type="match status" value="1"/>
</dbReference>
<dbReference type="SUPFAM" id="SSF54403">
    <property type="entry name" value="Cystatin/monellin"/>
    <property type="match status" value="1"/>
</dbReference>
<sequence>MKRQTLALSLLFIAITMVVVDVTLADGWIPIKNLENKHVVKIAEFAVKEHNRQAGSELRLYSIHKGELQVKEGTDYRLLLAVIGAGGLYEAVVHESYDYSTVLVSFVPLNG</sequence>
<name>B9HCU4_POPTR</name>
<gene>
    <name evidence="5" type="ORF">POPTR_006G014700</name>
</gene>
<dbReference type="HOGENOM" id="CLU_113093_5_0_1"/>
<dbReference type="InterPro" id="IPR046350">
    <property type="entry name" value="Cystatin_sf"/>
</dbReference>